<dbReference type="PANTHER" id="PTHR14741:SF41">
    <property type="entry name" value="TRIMETHYLGUANOSINE SYNTHASE"/>
    <property type="match status" value="1"/>
</dbReference>
<dbReference type="GO" id="GO:0005730">
    <property type="term" value="C:nucleolus"/>
    <property type="evidence" value="ECO:0007669"/>
    <property type="project" value="UniProtKB-SubCell"/>
</dbReference>
<dbReference type="InterPro" id="IPR029063">
    <property type="entry name" value="SAM-dependent_MTases_sf"/>
</dbReference>
<dbReference type="Pfam" id="PF09445">
    <property type="entry name" value="Methyltransf_15"/>
    <property type="match status" value="1"/>
</dbReference>
<dbReference type="PaxDb" id="4577-GRMZM2G151887_P01"/>
<evidence type="ECO:0000256" key="1">
    <source>
        <dbReference type="ARBA" id="ARBA00004408"/>
    </source>
</evidence>
<comment type="catalytic activity">
    <reaction evidence="16">
        <text>a 5'-end (N(2),N(7)-dimethyl 5'-triphosphoguanosine)-ribonucleoside in snRNA + S-adenosyl-L-methionine = a 5'-end (N(2),N(2),N(7)-trimethyl 5'-triphosphoguanosine)-ribonucleoside in snRNA + S-adenosyl-L-homocysteine + H(+)</text>
        <dbReference type="Rhea" id="RHEA:78479"/>
        <dbReference type="Rhea" id="RHEA-COMP:19087"/>
        <dbReference type="Rhea" id="RHEA-COMP:19089"/>
        <dbReference type="ChEBI" id="CHEBI:15378"/>
        <dbReference type="ChEBI" id="CHEBI:57856"/>
        <dbReference type="ChEBI" id="CHEBI:59789"/>
        <dbReference type="ChEBI" id="CHEBI:167623"/>
        <dbReference type="ChEBI" id="CHEBI:172880"/>
    </reaction>
    <physiologicalReaction direction="left-to-right" evidence="16">
        <dbReference type="Rhea" id="RHEA:78480"/>
    </physiologicalReaction>
</comment>
<reference evidence="24" key="1">
    <citation type="submission" date="2015-12" db="EMBL/GenBank/DDBJ databases">
        <title>Update maize B73 reference genome by single molecule sequencing technologies.</title>
        <authorList>
            <consortium name="Maize Genome Sequencing Project"/>
            <person name="Ware D."/>
        </authorList>
    </citation>
    <scope>NUCLEOTIDE SEQUENCE</scope>
    <source>
        <tissue evidence="24">Seedling</tissue>
    </source>
</reference>
<keyword evidence="12" id="KW-0539">Nucleus</keyword>
<dbReference type="FunFam" id="3.40.50.150:FF:000066">
    <property type="entry name" value="Trimethylguanosine synthase 1"/>
    <property type="match status" value="1"/>
</dbReference>
<evidence type="ECO:0000256" key="22">
    <source>
        <dbReference type="ARBA" id="ARBA00081504"/>
    </source>
</evidence>
<evidence type="ECO:0000256" key="6">
    <source>
        <dbReference type="ARBA" id="ARBA00022553"/>
    </source>
</evidence>
<evidence type="ECO:0000256" key="3">
    <source>
        <dbReference type="ARBA" id="ARBA00004604"/>
    </source>
</evidence>
<sequence>MAKITAAAAAVLESRSLRGARAVRLLHRIHHRFLLLLGATAPKAGRRKVARSREPKSLRAADEKQEQDVEAQDPNAAAAVSASDSASEAAVAGKYWAHRYSLFNLYDRGVCMDAEGWYSATPESIAALQAARAAPGDLVVDAFAGCGGNSIQFAARGCYVVAVEIDPRKVELAVHNARVYGVEDRIEFIVGDFFRLAPFLKADLVFLSPPWGGPSYIEAPVYTLDMLKPKDGYATFQAAQKIAPNVMMFLPRTVDVAQLEELSWMSCPPLDFETEENYVQHRCKGITAYFGRRYLRTRIREGEAQKIRRLTQRRSCEAGKLRHVCRKGNRLEDEKAI</sequence>
<gene>
    <name evidence="24" type="ORF">ZEAMMB73_Zm00001d045079</name>
</gene>
<dbReference type="AlphaFoldDB" id="K7VRD6"/>
<comment type="catalytic activity">
    <reaction evidence="15">
        <text>a 5'-end (N(7)-methyl 5'-triphosphoguanosine)-ribonucleoside in snoRNA + S-adenosyl-L-methionine = a 5'-end (N(2),N(7)-dimethyl 5'-triphosphoguanosine)-ribonucleoside in snoRNA + S-adenosyl-L-homocysteine + H(+)</text>
        <dbReference type="Rhea" id="RHEA:78475"/>
        <dbReference type="Rhea" id="RHEA-COMP:19086"/>
        <dbReference type="Rhea" id="RHEA-COMP:19088"/>
        <dbReference type="ChEBI" id="CHEBI:15378"/>
        <dbReference type="ChEBI" id="CHEBI:57856"/>
        <dbReference type="ChEBI" id="CHEBI:59789"/>
        <dbReference type="ChEBI" id="CHEBI:156461"/>
        <dbReference type="ChEBI" id="CHEBI:172880"/>
    </reaction>
    <physiologicalReaction direction="left-to-right" evidence="15">
        <dbReference type="Rhea" id="RHEA:78476"/>
    </physiologicalReaction>
</comment>
<evidence type="ECO:0000256" key="18">
    <source>
        <dbReference type="ARBA" id="ARBA00049790"/>
    </source>
</evidence>
<evidence type="ECO:0000256" key="15">
    <source>
        <dbReference type="ARBA" id="ARBA00048740"/>
    </source>
</evidence>
<comment type="function">
    <text evidence="19">Catalyzes the 2 serial methylation steps for the conversion of the 7-monomethylguanosine (m(7)G) caps of snRNAs and snoRNAs to a 2,2,7-trimethylguanosine (m(2,2,7)G) cap structure. The enzyme is specific for guanine, and N7 methylation must precede N2 methylation. Hypermethylation of the m7G cap of U snRNAs leads to their concentration in nuclear foci, their colocalization with coilin and the formation of canonical Cajal bodies (CBs). Plays a role in transcriptional regulation.</text>
</comment>
<evidence type="ECO:0000256" key="20">
    <source>
        <dbReference type="ARBA" id="ARBA00064494"/>
    </source>
</evidence>
<keyword evidence="6" id="KW-0597">Phosphoprotein</keyword>
<comment type="catalytic activity">
    <reaction evidence="14">
        <text>a 5'-end (N(2),N(7)-dimethyl 5'-triphosphoguanosine)-ribonucleoside in snoRNA + S-adenosyl-L-methionine = a 5'-end (N(2),N(2),N(7)-trimethyl 5'-triphosphoguanosine)-ribonucleoside in snoRNA + S-adenosyl-L-homocysteine + H(+)</text>
        <dbReference type="Rhea" id="RHEA:78507"/>
        <dbReference type="Rhea" id="RHEA-COMP:19088"/>
        <dbReference type="Rhea" id="RHEA-COMP:19090"/>
        <dbReference type="ChEBI" id="CHEBI:15378"/>
        <dbReference type="ChEBI" id="CHEBI:57856"/>
        <dbReference type="ChEBI" id="CHEBI:59789"/>
        <dbReference type="ChEBI" id="CHEBI:167623"/>
        <dbReference type="ChEBI" id="CHEBI:172880"/>
    </reaction>
    <physiologicalReaction direction="left-to-right" evidence="14">
        <dbReference type="Rhea" id="RHEA:78508"/>
    </physiologicalReaction>
</comment>
<dbReference type="OrthoDB" id="194443at2759"/>
<feature type="compositionally biased region" description="Basic and acidic residues" evidence="23">
    <location>
        <begin position="51"/>
        <end position="67"/>
    </location>
</feature>
<evidence type="ECO:0000256" key="23">
    <source>
        <dbReference type="SAM" id="MobiDB-lite"/>
    </source>
</evidence>
<keyword evidence="10" id="KW-0805">Transcription regulation</keyword>
<keyword evidence="8 24" id="KW-0808">Transferase</keyword>
<name>K7VRD6_MAIZE</name>
<evidence type="ECO:0000256" key="17">
    <source>
        <dbReference type="ARBA" id="ARBA00049075"/>
    </source>
</evidence>
<comment type="subunit">
    <text evidence="20">May form homooligomers. Interacts with CREBBP/CBP, EED/WAIT1, EP300/P300, NCOA6/PRIP, PPARBP/PBP and SMN.</text>
</comment>
<dbReference type="ExpressionAtlas" id="K7VRD6">
    <property type="expression patterns" value="baseline and differential"/>
</dbReference>
<comment type="catalytic activity">
    <reaction evidence="17">
        <text>a 5'-end (N(7)-methyl 5'-triphosphoguanosine)-ribonucleoside in snRNA + S-adenosyl-L-methionine = a 5'-end (N(2),N(7)-dimethyl 5'-triphosphoguanosine)-ribonucleoside in snRNA + S-adenosyl-L-homocysteine + H(+)</text>
        <dbReference type="Rhea" id="RHEA:78471"/>
        <dbReference type="Rhea" id="RHEA-COMP:19085"/>
        <dbReference type="Rhea" id="RHEA-COMP:19087"/>
        <dbReference type="ChEBI" id="CHEBI:15378"/>
        <dbReference type="ChEBI" id="CHEBI:57856"/>
        <dbReference type="ChEBI" id="CHEBI:59789"/>
        <dbReference type="ChEBI" id="CHEBI:156461"/>
        <dbReference type="ChEBI" id="CHEBI:172880"/>
    </reaction>
    <physiologicalReaction direction="left-to-right" evidence="17">
        <dbReference type="Rhea" id="RHEA:78472"/>
    </physiologicalReaction>
</comment>
<dbReference type="InterPro" id="IPR019012">
    <property type="entry name" value="RNA_cap_Gua-N2-MeTrfase"/>
</dbReference>
<evidence type="ECO:0000256" key="11">
    <source>
        <dbReference type="ARBA" id="ARBA00023163"/>
    </source>
</evidence>
<feature type="region of interest" description="Disordered" evidence="23">
    <location>
        <begin position="46"/>
        <end position="80"/>
    </location>
</feature>
<evidence type="ECO:0000256" key="2">
    <source>
        <dbReference type="ARBA" id="ARBA00004496"/>
    </source>
</evidence>
<comment type="subcellular location">
    <subcellularLocation>
        <location evidence="2">Cytoplasm</location>
    </subcellularLocation>
    <subcellularLocation>
        <location evidence="1">Nucleus</location>
        <location evidence="1">Cajal body</location>
    </subcellularLocation>
    <subcellularLocation>
        <location evidence="3">Nucleus</location>
        <location evidence="3">Nucleolus</location>
    </subcellularLocation>
</comment>
<evidence type="ECO:0000256" key="4">
    <source>
        <dbReference type="ARBA" id="ARBA00018517"/>
    </source>
</evidence>
<evidence type="ECO:0000256" key="12">
    <source>
        <dbReference type="ARBA" id="ARBA00023242"/>
    </source>
</evidence>
<dbReference type="GO" id="GO:0008168">
    <property type="term" value="F:methyltransferase activity"/>
    <property type="evidence" value="ECO:0007669"/>
    <property type="project" value="UniProtKB-KW"/>
</dbReference>
<accession>K7VRD6</accession>
<evidence type="ECO:0000256" key="8">
    <source>
        <dbReference type="ARBA" id="ARBA00022679"/>
    </source>
</evidence>
<dbReference type="InParanoid" id="K7VRD6"/>
<evidence type="ECO:0000256" key="16">
    <source>
        <dbReference type="ARBA" id="ARBA00048763"/>
    </source>
</evidence>
<dbReference type="STRING" id="4577.K7VRD6"/>
<dbReference type="IntAct" id="K7VRD6">
    <property type="interactions" value="1"/>
</dbReference>
<dbReference type="GO" id="GO:0015030">
    <property type="term" value="C:Cajal body"/>
    <property type="evidence" value="ECO:0007669"/>
    <property type="project" value="UniProtKB-SubCell"/>
</dbReference>
<comment type="similarity">
    <text evidence="13">Belongs to the methyltransferase superfamily. Trimethylguanosine synthase family.</text>
</comment>
<evidence type="ECO:0000256" key="14">
    <source>
        <dbReference type="ARBA" id="ARBA00047418"/>
    </source>
</evidence>
<evidence type="ECO:0000313" key="24">
    <source>
        <dbReference type="EMBL" id="AQL01500.1"/>
    </source>
</evidence>
<dbReference type="GO" id="GO:0036261">
    <property type="term" value="P:7-methylguanosine cap hypermethylation"/>
    <property type="evidence" value="ECO:0007669"/>
    <property type="project" value="InterPro"/>
</dbReference>
<dbReference type="PANTHER" id="PTHR14741">
    <property type="entry name" value="S-ADENOSYLMETHIONINE-DEPENDENT METHYLTRANSFERASE RELATED"/>
    <property type="match status" value="1"/>
</dbReference>
<organism evidence="24">
    <name type="scientific">Zea mays</name>
    <name type="common">Maize</name>
    <dbReference type="NCBI Taxonomy" id="4577"/>
    <lineage>
        <taxon>Eukaryota</taxon>
        <taxon>Viridiplantae</taxon>
        <taxon>Streptophyta</taxon>
        <taxon>Embryophyta</taxon>
        <taxon>Tracheophyta</taxon>
        <taxon>Spermatophyta</taxon>
        <taxon>Magnoliopsida</taxon>
        <taxon>Liliopsida</taxon>
        <taxon>Poales</taxon>
        <taxon>Poaceae</taxon>
        <taxon>PACMAD clade</taxon>
        <taxon>Panicoideae</taxon>
        <taxon>Andropogonodae</taxon>
        <taxon>Andropogoneae</taxon>
        <taxon>Tripsacinae</taxon>
        <taxon>Zea</taxon>
    </lineage>
</organism>
<dbReference type="GO" id="GO:0005737">
    <property type="term" value="C:cytoplasm"/>
    <property type="evidence" value="ECO:0007669"/>
    <property type="project" value="UniProtKB-SubCell"/>
</dbReference>
<evidence type="ECO:0000256" key="7">
    <source>
        <dbReference type="ARBA" id="ARBA00022603"/>
    </source>
</evidence>
<keyword evidence="9" id="KW-0949">S-adenosyl-L-methionine</keyword>
<evidence type="ECO:0000256" key="5">
    <source>
        <dbReference type="ARBA" id="ARBA00022490"/>
    </source>
</evidence>
<dbReference type="SMR" id="K7VRD6"/>
<dbReference type="SUPFAM" id="SSF53335">
    <property type="entry name" value="S-adenosyl-L-methionine-dependent methyltransferases"/>
    <property type="match status" value="1"/>
</dbReference>
<evidence type="ECO:0000256" key="10">
    <source>
        <dbReference type="ARBA" id="ARBA00023015"/>
    </source>
</evidence>
<keyword evidence="7 24" id="KW-0489">Methyltransferase</keyword>
<evidence type="ECO:0000256" key="21">
    <source>
        <dbReference type="ARBA" id="ARBA00079339"/>
    </source>
</evidence>
<evidence type="ECO:0000256" key="19">
    <source>
        <dbReference type="ARBA" id="ARBA00057179"/>
    </source>
</evidence>
<dbReference type="CDD" id="cd02440">
    <property type="entry name" value="AdoMet_MTases"/>
    <property type="match status" value="1"/>
</dbReference>
<dbReference type="Gene3D" id="3.40.50.150">
    <property type="entry name" value="Vaccinia Virus protein VP39"/>
    <property type="match status" value="1"/>
</dbReference>
<dbReference type="EMBL" id="CM000785">
    <property type="protein sequence ID" value="AQL01500.1"/>
    <property type="molecule type" value="Genomic_DNA"/>
</dbReference>
<evidence type="ECO:0000256" key="9">
    <source>
        <dbReference type="ARBA" id="ARBA00022691"/>
    </source>
</evidence>
<evidence type="ECO:0000256" key="13">
    <source>
        <dbReference type="ARBA" id="ARBA00025783"/>
    </source>
</evidence>
<protein>
    <recommendedName>
        <fullName evidence="4">Trimethylguanosine synthase</fullName>
    </recommendedName>
    <alternativeName>
        <fullName evidence="18">Cap-specific guanine-N(2) methyltransferase</fullName>
    </alternativeName>
    <alternativeName>
        <fullName evidence="21">Nuclear receptor coactivator 6-interacting protein</fullName>
    </alternativeName>
    <alternativeName>
        <fullName evidence="22">PRIP-interacting protein with methyltransferase motif</fullName>
    </alternativeName>
</protein>
<proteinExistence type="inferred from homology"/>
<keyword evidence="5" id="KW-0963">Cytoplasm</keyword>
<dbReference type="eggNOG" id="KOG2730">
    <property type="taxonomic scope" value="Eukaryota"/>
</dbReference>
<keyword evidence="11" id="KW-0804">Transcription</keyword>
<dbReference type="FunCoup" id="K7VRD6">
    <property type="interactions" value="350"/>
</dbReference>